<accession>A0ABX7MEZ3</accession>
<name>A0ABX7MEZ3_9RHOO</name>
<evidence type="ECO:0000313" key="2">
    <source>
        <dbReference type="Proteomes" id="UP000663570"/>
    </source>
</evidence>
<keyword evidence="2" id="KW-1185">Reference proteome</keyword>
<gene>
    <name evidence="1" type="ORF">JY500_07765</name>
</gene>
<reference evidence="1 2" key="1">
    <citation type="submission" date="2021-02" db="EMBL/GenBank/DDBJ databases">
        <title>Niveibacterium changnyeongensis HC41.</title>
        <authorList>
            <person name="Kang M."/>
        </authorList>
    </citation>
    <scope>NUCLEOTIDE SEQUENCE [LARGE SCALE GENOMIC DNA]</scope>
    <source>
        <strain evidence="1 2">HC41</strain>
    </source>
</reference>
<dbReference type="EMBL" id="CP071060">
    <property type="protein sequence ID" value="QSI78497.1"/>
    <property type="molecule type" value="Genomic_DNA"/>
</dbReference>
<evidence type="ECO:0000313" key="1">
    <source>
        <dbReference type="EMBL" id="QSI78497.1"/>
    </source>
</evidence>
<dbReference type="RefSeq" id="WP_206255866.1">
    <property type="nucleotide sequence ID" value="NZ_CP071060.1"/>
</dbReference>
<organism evidence="1 2">
    <name type="scientific">Niveibacterium microcysteis</name>
    <dbReference type="NCBI Taxonomy" id="2811415"/>
    <lineage>
        <taxon>Bacteria</taxon>
        <taxon>Pseudomonadati</taxon>
        <taxon>Pseudomonadota</taxon>
        <taxon>Betaproteobacteria</taxon>
        <taxon>Rhodocyclales</taxon>
        <taxon>Rhodocyclaceae</taxon>
        <taxon>Niveibacterium</taxon>
    </lineage>
</organism>
<sequence length="107" mass="12123">MICFLLKKPCPPTVACCRPHRLRADIPVVVADDMRVSATMYFLDQVPRRARNSRVTGGLFCIVRLTGIALQTSFFGRFVKFDLTKRLPSKACRSLARRGVRAGDDWH</sequence>
<proteinExistence type="predicted"/>
<dbReference type="Proteomes" id="UP000663570">
    <property type="component" value="Chromosome"/>
</dbReference>
<protein>
    <submittedName>
        <fullName evidence="1">Uncharacterized protein</fullName>
    </submittedName>
</protein>